<evidence type="ECO:0000256" key="1">
    <source>
        <dbReference type="ARBA" id="ARBA00022737"/>
    </source>
</evidence>
<dbReference type="InterPro" id="IPR050952">
    <property type="entry name" value="TRIM-NHL_E3_ligases"/>
</dbReference>
<dbReference type="Pfam" id="PF01436">
    <property type="entry name" value="NHL"/>
    <property type="match status" value="4"/>
</dbReference>
<dbReference type="InterPro" id="IPR011042">
    <property type="entry name" value="6-blade_b-propeller_TolB-like"/>
</dbReference>
<dbReference type="Gene3D" id="2.120.10.30">
    <property type="entry name" value="TolB, C-terminal domain"/>
    <property type="match status" value="2"/>
</dbReference>
<dbReference type="GO" id="GO:0008270">
    <property type="term" value="F:zinc ion binding"/>
    <property type="evidence" value="ECO:0007669"/>
    <property type="project" value="UniProtKB-KW"/>
</dbReference>
<evidence type="ECO:0008006" key="3">
    <source>
        <dbReference type="Google" id="ProtNLM"/>
    </source>
</evidence>
<sequence>MDGRGFMFPVDTTIGKDGRMHTVSRAYAPATAQLRITMYDIDSEYFGIYGGYGEGLGEFRWPTGMASDQNGNVYVSDELNNRINVFSHEGDPIKYWGDPGSSEGELNGPSGIAFDSDENLFVADHMNNRIQKFTKDGNYIFSFGDKGQDALNMPWGVFVSGDGFVYAADWGNDRIVKYDSSGDFIRSFGSRGSRKGQFKNPSGVAVDKDGYIYVTDWGNERLEILDKNGNFIESLRGQATISKWADEYFDGNYEEAEPRSRSNLEPDPIQFGGVPHEESAHIEKLFWGPTSVKLDNDGKVYVTESNRHRVQIYERTG</sequence>
<dbReference type="InterPro" id="IPR001258">
    <property type="entry name" value="NHL_repeat"/>
</dbReference>
<dbReference type="PANTHER" id="PTHR24104:SF25">
    <property type="entry name" value="PROTEIN LIN-41"/>
    <property type="match status" value="1"/>
</dbReference>
<reference evidence="2" key="1">
    <citation type="submission" date="2018-05" db="EMBL/GenBank/DDBJ databases">
        <authorList>
            <person name="Lanie J.A."/>
            <person name="Ng W.-L."/>
            <person name="Kazmierczak K.M."/>
            <person name="Andrzejewski T.M."/>
            <person name="Davidsen T.M."/>
            <person name="Wayne K.J."/>
            <person name="Tettelin H."/>
            <person name="Glass J.I."/>
            <person name="Rusch D."/>
            <person name="Podicherti R."/>
            <person name="Tsui H.-C.T."/>
            <person name="Winkler M.E."/>
        </authorList>
    </citation>
    <scope>NUCLEOTIDE SEQUENCE</scope>
</reference>
<organism evidence="2">
    <name type="scientific">marine metagenome</name>
    <dbReference type="NCBI Taxonomy" id="408172"/>
    <lineage>
        <taxon>unclassified sequences</taxon>
        <taxon>metagenomes</taxon>
        <taxon>ecological metagenomes</taxon>
    </lineage>
</organism>
<evidence type="ECO:0000313" key="2">
    <source>
        <dbReference type="EMBL" id="SVA19789.1"/>
    </source>
</evidence>
<proteinExistence type="predicted"/>
<dbReference type="PROSITE" id="PS51125">
    <property type="entry name" value="NHL"/>
    <property type="match status" value="4"/>
</dbReference>
<protein>
    <recommendedName>
        <fullName evidence="3">SMP-30/Gluconolactonase/LRE-like region domain-containing protein</fullName>
    </recommendedName>
</protein>
<dbReference type="PANTHER" id="PTHR24104">
    <property type="entry name" value="E3 UBIQUITIN-PROTEIN LIGASE NHLRC1-RELATED"/>
    <property type="match status" value="1"/>
</dbReference>
<dbReference type="SUPFAM" id="SSF101898">
    <property type="entry name" value="NHL repeat"/>
    <property type="match status" value="1"/>
</dbReference>
<dbReference type="AlphaFoldDB" id="A0A381TVC5"/>
<gene>
    <name evidence="2" type="ORF">METZ01_LOCUS72643</name>
</gene>
<accession>A0A381TVC5</accession>
<dbReference type="CDD" id="cd05819">
    <property type="entry name" value="NHL"/>
    <property type="match status" value="1"/>
</dbReference>
<dbReference type="EMBL" id="UINC01005204">
    <property type="protein sequence ID" value="SVA19789.1"/>
    <property type="molecule type" value="Genomic_DNA"/>
</dbReference>
<name>A0A381TVC5_9ZZZZ</name>
<keyword evidence="1" id="KW-0677">Repeat</keyword>